<dbReference type="InParanoid" id="G4TDN8"/>
<dbReference type="eggNOG" id="KOG1605">
    <property type="taxonomic scope" value="Eukaryota"/>
</dbReference>
<keyword evidence="3" id="KW-1185">Reference proteome</keyword>
<dbReference type="Gene3D" id="3.40.50.1000">
    <property type="entry name" value="HAD superfamily/HAD-like"/>
    <property type="match status" value="2"/>
</dbReference>
<proteinExistence type="predicted"/>
<accession>G4TDN8</accession>
<dbReference type="EMBL" id="CAFZ01000055">
    <property type="protein sequence ID" value="CCA69431.1"/>
    <property type="molecule type" value="Genomic_DNA"/>
</dbReference>
<evidence type="ECO:0000313" key="2">
    <source>
        <dbReference type="EMBL" id="CCA69431.1"/>
    </source>
</evidence>
<feature type="compositionally biased region" description="Polar residues" evidence="1">
    <location>
        <begin position="261"/>
        <end position="270"/>
    </location>
</feature>
<evidence type="ECO:0000256" key="1">
    <source>
        <dbReference type="SAM" id="MobiDB-lite"/>
    </source>
</evidence>
<dbReference type="PANTHER" id="PTHR12210">
    <property type="entry name" value="DULLARD PROTEIN PHOSPHATASE"/>
    <property type="match status" value="1"/>
</dbReference>
<name>G4TDN8_SERID</name>
<dbReference type="AlphaFoldDB" id="G4TDN8"/>
<evidence type="ECO:0000313" key="3">
    <source>
        <dbReference type="Proteomes" id="UP000007148"/>
    </source>
</evidence>
<dbReference type="HOGENOM" id="CLU_539876_0_0_1"/>
<feature type="region of interest" description="Disordered" evidence="1">
    <location>
        <begin position="75"/>
        <end position="123"/>
    </location>
</feature>
<feature type="compositionally biased region" description="Basic and acidic residues" evidence="1">
    <location>
        <begin position="34"/>
        <end position="43"/>
    </location>
</feature>
<dbReference type="OMA" id="MERYWIE"/>
<evidence type="ECO:0008006" key="4">
    <source>
        <dbReference type="Google" id="ProtNLM"/>
    </source>
</evidence>
<dbReference type="InterPro" id="IPR023214">
    <property type="entry name" value="HAD_sf"/>
</dbReference>
<feature type="region of interest" description="Disordered" evidence="1">
    <location>
        <begin position="261"/>
        <end position="304"/>
    </location>
</feature>
<dbReference type="OrthoDB" id="1711508at2759"/>
<feature type="compositionally biased region" description="Polar residues" evidence="1">
    <location>
        <begin position="439"/>
        <end position="453"/>
    </location>
</feature>
<reference evidence="2 3" key="1">
    <citation type="journal article" date="2011" name="PLoS Pathog.">
        <title>Endophytic Life Strategies Decoded by Genome and Transcriptome Analyses of the Mutualistic Root Symbiont Piriformospora indica.</title>
        <authorList>
            <person name="Zuccaro A."/>
            <person name="Lahrmann U."/>
            <person name="Guldener U."/>
            <person name="Langen G."/>
            <person name="Pfiffi S."/>
            <person name="Biedenkopf D."/>
            <person name="Wong P."/>
            <person name="Samans B."/>
            <person name="Grimm C."/>
            <person name="Basiewicz M."/>
            <person name="Murat C."/>
            <person name="Martin F."/>
            <person name="Kogel K.H."/>
        </authorList>
    </citation>
    <scope>NUCLEOTIDE SEQUENCE [LARGE SCALE GENOMIC DNA]</scope>
    <source>
        <strain evidence="2 3">DSM 11827</strain>
    </source>
</reference>
<comment type="caution">
    <text evidence="2">The sequence shown here is derived from an EMBL/GenBank/DDBJ whole genome shotgun (WGS) entry which is preliminary data.</text>
</comment>
<feature type="compositionally biased region" description="Basic residues" evidence="1">
    <location>
        <begin position="274"/>
        <end position="287"/>
    </location>
</feature>
<feature type="compositionally biased region" description="Basic and acidic residues" evidence="1">
    <location>
        <begin position="10"/>
        <end position="23"/>
    </location>
</feature>
<dbReference type="InterPro" id="IPR050365">
    <property type="entry name" value="TIM50"/>
</dbReference>
<gene>
    <name evidence="2" type="ORF">PIIN_03331</name>
</gene>
<organism evidence="2 3">
    <name type="scientific">Serendipita indica (strain DSM 11827)</name>
    <name type="common">Root endophyte fungus</name>
    <name type="synonym">Piriformospora indica</name>
    <dbReference type="NCBI Taxonomy" id="1109443"/>
    <lineage>
        <taxon>Eukaryota</taxon>
        <taxon>Fungi</taxon>
        <taxon>Dikarya</taxon>
        <taxon>Basidiomycota</taxon>
        <taxon>Agaricomycotina</taxon>
        <taxon>Agaricomycetes</taxon>
        <taxon>Sebacinales</taxon>
        <taxon>Serendipitaceae</taxon>
        <taxon>Serendipita</taxon>
    </lineage>
</organism>
<feature type="compositionally biased region" description="Basic residues" evidence="1">
    <location>
        <begin position="94"/>
        <end position="103"/>
    </location>
</feature>
<feature type="region of interest" description="Disordered" evidence="1">
    <location>
        <begin position="1"/>
        <end position="63"/>
    </location>
</feature>
<feature type="compositionally biased region" description="Polar residues" evidence="1">
    <location>
        <begin position="78"/>
        <end position="88"/>
    </location>
</feature>
<dbReference type="STRING" id="1109443.G4TDN8"/>
<feature type="region of interest" description="Disordered" evidence="1">
    <location>
        <begin position="519"/>
        <end position="541"/>
    </location>
</feature>
<feature type="region of interest" description="Disordered" evidence="1">
    <location>
        <begin position="429"/>
        <end position="483"/>
    </location>
</feature>
<dbReference type="Proteomes" id="UP000007148">
    <property type="component" value="Unassembled WGS sequence"/>
</dbReference>
<sequence length="614" mass="69512">MEAGSYRQYGRKDTWDDDTRVAFDSEPQWAPEQDGWRKRRYEDDGLGSSSSKRARHSNGYDTRHEHPVETRLDHAEHQNGSNSASFHSGDQHANRRTSNHRPILKLSIDSPPRLPEPIRASSSRKQDTIFFNNGPLHARQLATRLPLDVSIHAPSAAYESITRHPSEAYEPSSLLPLVSSEVEDFASAEDALPLRQLIVLDLNGSLLYRHSAHMGKRAMWRRPYLDCFVQYLSHERTTNGLLIERTGSNKGKRYFHLLPTSIPNVSSQPESRVDRRKQKKLNKKQRKQQQQQATASKPSVERVNTERLENLRSLRKQLKAHPKRFTLLAPLDAMIWSSVQPHNLPPMVDTAFGWRQDCLRACWSRSMLGLSAEGFHRRVQTTKNLDRIWFSAEGRYGAASTLLMDDTALKARLQPWNLLQINEYVAKRRGPTSTRDRSNSPVEISARTENGESTVPVDVPVDPEEEAPPSIPLMDEAKDPSEEEEDKTLLAVIGVLEELRSQRNVAAWMREGGLWAFLQEDTPLPPAGDVQAPSPDPQTNDTTQDQFVAGPEIEDEHQVASLRLWCMDPDALAHWTAKGIKALQSRGISVKPGIIVAAQDEQLVELCKVREMYA</sequence>
<protein>
    <recommendedName>
        <fullName evidence="4">FCP1 homology domain-containing protein</fullName>
    </recommendedName>
</protein>